<sequence>MINPASKTQQVSIPPEKKKYNLLDIPLVKAFIKSRWYPGIFQWAAMIVFSVIVYELVAGTVNPSRNFGTSLTWVLWWPAIPIIFLVLGRFWCAVCPFGKISDIVRKLVGSERPMPKFLKKYGIWMIDIFFIMITWSDHIWGIIESPRGSGYLLLVLTTMVVGTSVFFERRTFCKTLCFLGGLAGNYSRSGMLELRGTPDVCKTCKTQSCFKGDSKTEGCPMFQFVRTMDDSADCNLCGNCVKSCPNNSIRITPRTPTAELWGIKKPKAEHAFLAAVIMGIVFVQNLTMLGIWQDILKVISKITQTTYYPVNFTVAFVVSMMIPIAMLWGTAKLTARKGTSEKVKENFVRFGYAVIPLDLAGHLAHNLFHMFTEGKAIWFNTGNLFGYTLTGDLALASVGTVQLMQYLVIVLGLVGSAYTVYRIGNRASWKKLLPYYALMILLAVINIYLFSLPMDHRV</sequence>
<evidence type="ECO:0000256" key="1">
    <source>
        <dbReference type="ARBA" id="ARBA00004236"/>
    </source>
</evidence>
<feature type="transmembrane region" description="Helical" evidence="7">
    <location>
        <begin position="36"/>
        <end position="54"/>
    </location>
</feature>
<dbReference type="PROSITE" id="PS00198">
    <property type="entry name" value="4FE4S_FER_1"/>
    <property type="match status" value="1"/>
</dbReference>
<dbReference type="EMBL" id="CP020028">
    <property type="protein sequence ID" value="ASR47774.1"/>
    <property type="molecule type" value="Genomic_DNA"/>
</dbReference>
<dbReference type="SUPFAM" id="SSF54862">
    <property type="entry name" value="4Fe-4S ferredoxins"/>
    <property type="match status" value="1"/>
</dbReference>
<dbReference type="PROSITE" id="PS51379">
    <property type="entry name" value="4FE4S_FER_2"/>
    <property type="match status" value="1"/>
</dbReference>
<dbReference type="OrthoDB" id="9771372at2"/>
<proteinExistence type="predicted"/>
<dbReference type="AlphaFoldDB" id="A0A222WPB4"/>
<keyword evidence="3" id="KW-0479">Metal-binding</keyword>
<dbReference type="InterPro" id="IPR052378">
    <property type="entry name" value="NosR_regulator"/>
</dbReference>
<keyword evidence="7" id="KW-1133">Transmembrane helix</keyword>
<dbReference type="STRING" id="172713.GCA_001705305_01632"/>
<organism evidence="9 10">
    <name type="scientific">Paenibacillus kribbensis</name>
    <dbReference type="NCBI Taxonomy" id="172713"/>
    <lineage>
        <taxon>Bacteria</taxon>
        <taxon>Bacillati</taxon>
        <taxon>Bacillota</taxon>
        <taxon>Bacilli</taxon>
        <taxon>Bacillales</taxon>
        <taxon>Paenibacillaceae</taxon>
        <taxon>Paenibacillus</taxon>
    </lineage>
</organism>
<feature type="transmembrane region" description="Helical" evidence="7">
    <location>
        <begin position="271"/>
        <end position="292"/>
    </location>
</feature>
<evidence type="ECO:0000313" key="10">
    <source>
        <dbReference type="Proteomes" id="UP000214666"/>
    </source>
</evidence>
<dbReference type="Pfam" id="PF00037">
    <property type="entry name" value="Fer4"/>
    <property type="match status" value="1"/>
</dbReference>
<reference evidence="9 10" key="1">
    <citation type="submission" date="2017-03" db="EMBL/GenBank/DDBJ databases">
        <title>Complete genome sequence of Paenibacillus Kribbensis producing bioflocculants.</title>
        <authorList>
            <person name="Lee H.-G."/>
            <person name="Oh H.-M."/>
        </authorList>
    </citation>
    <scope>NUCLEOTIDE SEQUENCE [LARGE SCALE GENOMIC DNA]</scope>
    <source>
        <strain evidence="9 10">AM49</strain>
    </source>
</reference>
<evidence type="ECO:0000256" key="7">
    <source>
        <dbReference type="SAM" id="Phobius"/>
    </source>
</evidence>
<dbReference type="Proteomes" id="UP000214666">
    <property type="component" value="Chromosome"/>
</dbReference>
<evidence type="ECO:0000313" key="9">
    <source>
        <dbReference type="EMBL" id="ASR47774.1"/>
    </source>
</evidence>
<keyword evidence="2" id="KW-1003">Cell membrane</keyword>
<evidence type="ECO:0000256" key="2">
    <source>
        <dbReference type="ARBA" id="ARBA00022475"/>
    </source>
</evidence>
<dbReference type="InterPro" id="IPR017900">
    <property type="entry name" value="4Fe4S_Fe_S_CS"/>
</dbReference>
<keyword evidence="4" id="KW-0408">Iron</keyword>
<protein>
    <submittedName>
        <fullName evidence="9">Ferredoxin</fullName>
    </submittedName>
</protein>
<feature type="transmembrane region" description="Helical" evidence="7">
    <location>
        <begin position="74"/>
        <end position="100"/>
    </location>
</feature>
<dbReference type="GO" id="GO:0051536">
    <property type="term" value="F:iron-sulfur cluster binding"/>
    <property type="evidence" value="ECO:0007669"/>
    <property type="project" value="UniProtKB-KW"/>
</dbReference>
<feature type="transmembrane region" description="Helical" evidence="7">
    <location>
        <begin position="312"/>
        <end position="335"/>
    </location>
</feature>
<feature type="transmembrane region" description="Helical" evidence="7">
    <location>
        <begin position="403"/>
        <end position="421"/>
    </location>
</feature>
<gene>
    <name evidence="9" type="ORF">B4V02_14350</name>
</gene>
<accession>A0A222WPB4</accession>
<keyword evidence="6 7" id="KW-0472">Membrane</keyword>
<dbReference type="GO" id="GO:0005886">
    <property type="term" value="C:plasma membrane"/>
    <property type="evidence" value="ECO:0007669"/>
    <property type="project" value="UniProtKB-SubCell"/>
</dbReference>
<feature type="transmembrane region" description="Helical" evidence="7">
    <location>
        <begin position="121"/>
        <end position="143"/>
    </location>
</feature>
<comment type="subcellular location">
    <subcellularLocation>
        <location evidence="1">Cell membrane</location>
    </subcellularLocation>
</comment>
<feature type="transmembrane region" description="Helical" evidence="7">
    <location>
        <begin position="149"/>
        <end position="167"/>
    </location>
</feature>
<feature type="transmembrane region" description="Helical" evidence="7">
    <location>
        <begin position="433"/>
        <end position="452"/>
    </location>
</feature>
<name>A0A222WPB4_9BACL</name>
<dbReference type="KEGG" id="pkb:B4V02_14350"/>
<evidence type="ECO:0000256" key="4">
    <source>
        <dbReference type="ARBA" id="ARBA00023004"/>
    </source>
</evidence>
<keyword evidence="7" id="KW-0812">Transmembrane</keyword>
<evidence type="ECO:0000259" key="8">
    <source>
        <dbReference type="PROSITE" id="PS51379"/>
    </source>
</evidence>
<evidence type="ECO:0000256" key="5">
    <source>
        <dbReference type="ARBA" id="ARBA00023014"/>
    </source>
</evidence>
<evidence type="ECO:0000256" key="3">
    <source>
        <dbReference type="ARBA" id="ARBA00022723"/>
    </source>
</evidence>
<keyword evidence="5" id="KW-0411">Iron-sulfur</keyword>
<evidence type="ECO:0000256" key="6">
    <source>
        <dbReference type="ARBA" id="ARBA00023136"/>
    </source>
</evidence>
<keyword evidence="10" id="KW-1185">Reference proteome</keyword>
<dbReference type="InterPro" id="IPR017896">
    <property type="entry name" value="4Fe4S_Fe-S-bd"/>
</dbReference>
<dbReference type="PANTHER" id="PTHR30224:SF4">
    <property type="entry name" value="ELECTRON TRANSPORT PROTEIN YCCM-RELATED"/>
    <property type="match status" value="1"/>
</dbReference>
<dbReference type="Pfam" id="PF12801">
    <property type="entry name" value="Fer4_5"/>
    <property type="match status" value="2"/>
</dbReference>
<dbReference type="GO" id="GO:0046872">
    <property type="term" value="F:metal ion binding"/>
    <property type="evidence" value="ECO:0007669"/>
    <property type="project" value="UniProtKB-KW"/>
</dbReference>
<feature type="domain" description="4Fe-4S ferredoxin-type" evidence="8">
    <location>
        <begin position="224"/>
        <end position="254"/>
    </location>
</feature>
<dbReference type="PANTHER" id="PTHR30224">
    <property type="entry name" value="ELECTRON TRANSPORT PROTEIN"/>
    <property type="match status" value="1"/>
</dbReference>